<keyword evidence="3" id="KW-1185">Reference proteome</keyword>
<accession>A0ABD0MCC8</accession>
<sequence length="110" mass="12359">MVLIHPSVVGGCIYSPPFQPDLAPSPYQRRYLMFGQRHHSRMLNCKEVMRVIHLLHLVFHPSHKISEVTTCDGSRALDMTPLATEDSDDAGFSDNSSGVSSRLDSNRQTY</sequence>
<proteinExistence type="predicted"/>
<organism evidence="2 3">
    <name type="scientific">Batillaria attramentaria</name>
    <dbReference type="NCBI Taxonomy" id="370345"/>
    <lineage>
        <taxon>Eukaryota</taxon>
        <taxon>Metazoa</taxon>
        <taxon>Spiralia</taxon>
        <taxon>Lophotrochozoa</taxon>
        <taxon>Mollusca</taxon>
        <taxon>Gastropoda</taxon>
        <taxon>Caenogastropoda</taxon>
        <taxon>Sorbeoconcha</taxon>
        <taxon>Cerithioidea</taxon>
        <taxon>Batillariidae</taxon>
        <taxon>Batillaria</taxon>
    </lineage>
</organism>
<comment type="caution">
    <text evidence="2">The sequence shown here is derived from an EMBL/GenBank/DDBJ whole genome shotgun (WGS) entry which is preliminary data.</text>
</comment>
<name>A0ABD0MCC8_9CAEN</name>
<reference evidence="2 3" key="1">
    <citation type="journal article" date="2023" name="Sci. Data">
        <title>Genome assembly of the Korean intertidal mud-creeper Batillaria attramentaria.</title>
        <authorList>
            <person name="Patra A.K."/>
            <person name="Ho P.T."/>
            <person name="Jun S."/>
            <person name="Lee S.J."/>
            <person name="Kim Y."/>
            <person name="Won Y.J."/>
        </authorList>
    </citation>
    <scope>NUCLEOTIDE SEQUENCE [LARGE SCALE GENOMIC DNA]</scope>
    <source>
        <strain evidence="2">Wonlab-2016</strain>
    </source>
</reference>
<feature type="compositionally biased region" description="Polar residues" evidence="1">
    <location>
        <begin position="93"/>
        <end position="110"/>
    </location>
</feature>
<evidence type="ECO:0000256" key="1">
    <source>
        <dbReference type="SAM" id="MobiDB-lite"/>
    </source>
</evidence>
<dbReference type="Proteomes" id="UP001519460">
    <property type="component" value="Unassembled WGS sequence"/>
</dbReference>
<gene>
    <name evidence="2" type="ORF">BaRGS_00000267</name>
</gene>
<protein>
    <submittedName>
        <fullName evidence="2">Uncharacterized protein</fullName>
    </submittedName>
</protein>
<evidence type="ECO:0000313" key="2">
    <source>
        <dbReference type="EMBL" id="KAK7508701.1"/>
    </source>
</evidence>
<dbReference type="AlphaFoldDB" id="A0ABD0MCC8"/>
<dbReference type="EMBL" id="JACVVK020000001">
    <property type="protein sequence ID" value="KAK7508701.1"/>
    <property type="molecule type" value="Genomic_DNA"/>
</dbReference>
<evidence type="ECO:0000313" key="3">
    <source>
        <dbReference type="Proteomes" id="UP001519460"/>
    </source>
</evidence>
<feature type="region of interest" description="Disordered" evidence="1">
    <location>
        <begin position="79"/>
        <end position="110"/>
    </location>
</feature>